<dbReference type="PANTHER" id="PTHR30258">
    <property type="entry name" value="TYPE II SECRETION SYSTEM PROTEIN GSPE-RELATED"/>
    <property type="match status" value="1"/>
</dbReference>
<dbReference type="EMBL" id="CP118848">
    <property type="protein sequence ID" value="WHI58674.1"/>
    <property type="molecule type" value="Genomic_DNA"/>
</dbReference>
<dbReference type="Pfam" id="PF00437">
    <property type="entry name" value="T2SSE"/>
    <property type="match status" value="1"/>
</dbReference>
<keyword evidence="2" id="KW-0547">Nucleotide-binding</keyword>
<dbReference type="GO" id="GO:0005524">
    <property type="term" value="F:ATP binding"/>
    <property type="evidence" value="ECO:0007669"/>
    <property type="project" value="UniProtKB-KW"/>
</dbReference>
<name>A0AAP1RT50_MAMLE</name>
<dbReference type="Gene3D" id="3.40.50.300">
    <property type="entry name" value="P-loop containing nucleotide triphosphate hydrolases"/>
    <property type="match status" value="1"/>
</dbReference>
<keyword evidence="3" id="KW-0067">ATP-binding</keyword>
<dbReference type="InterPro" id="IPR027417">
    <property type="entry name" value="P-loop_NTPase"/>
</dbReference>
<dbReference type="InterPro" id="IPR001482">
    <property type="entry name" value="T2SS/T4SS_dom"/>
</dbReference>
<protein>
    <submittedName>
        <fullName evidence="6">Competence type IV pilus ATPase ComGA</fullName>
    </submittedName>
    <submittedName>
        <fullName evidence="5">Flp pilus assembly complex ATPase component TadA</fullName>
    </submittedName>
</protein>
<dbReference type="PROSITE" id="PS00662">
    <property type="entry name" value="T2SP_E"/>
    <property type="match status" value="1"/>
</dbReference>
<dbReference type="GO" id="GO:0005886">
    <property type="term" value="C:plasma membrane"/>
    <property type="evidence" value="ECO:0007669"/>
    <property type="project" value="TreeGrafter"/>
</dbReference>
<evidence type="ECO:0000256" key="2">
    <source>
        <dbReference type="ARBA" id="ARBA00022741"/>
    </source>
</evidence>
<dbReference type="AlphaFoldDB" id="A0AAP1RT50"/>
<dbReference type="Proteomes" id="UP001223261">
    <property type="component" value="Chromosome"/>
</dbReference>
<dbReference type="Proteomes" id="UP000770161">
    <property type="component" value="Unassembled WGS sequence"/>
</dbReference>
<evidence type="ECO:0000259" key="4">
    <source>
        <dbReference type="PROSITE" id="PS00662"/>
    </source>
</evidence>
<dbReference type="RefSeq" id="WP_017000235.1">
    <property type="nucleotide sequence ID" value="NZ_CABIVY010000005.1"/>
</dbReference>
<evidence type="ECO:0000256" key="1">
    <source>
        <dbReference type="ARBA" id="ARBA00006611"/>
    </source>
</evidence>
<dbReference type="SUPFAM" id="SSF52540">
    <property type="entry name" value="P-loop containing nucleoside triphosphate hydrolases"/>
    <property type="match status" value="1"/>
</dbReference>
<dbReference type="Gene3D" id="3.30.450.90">
    <property type="match status" value="1"/>
</dbReference>
<dbReference type="PANTHER" id="PTHR30258:SF2">
    <property type="entry name" value="COMG OPERON PROTEIN 1"/>
    <property type="match status" value="1"/>
</dbReference>
<dbReference type="GO" id="GO:0016887">
    <property type="term" value="F:ATP hydrolysis activity"/>
    <property type="evidence" value="ECO:0007669"/>
    <property type="project" value="TreeGrafter"/>
</dbReference>
<evidence type="ECO:0000313" key="7">
    <source>
        <dbReference type="Proteomes" id="UP000770161"/>
    </source>
</evidence>
<gene>
    <name evidence="6" type="primary">comGA</name>
    <name evidence="5" type="synonym">tadA</name>
    <name evidence="5" type="ORF">KQ656_04775</name>
    <name evidence="6" type="ORF">PYH69_07865</name>
</gene>
<organism evidence="6 8">
    <name type="scientific">Mammaliicoccus lentus</name>
    <name type="common">Staphylococcus lentus</name>
    <dbReference type="NCBI Taxonomy" id="42858"/>
    <lineage>
        <taxon>Bacteria</taxon>
        <taxon>Bacillati</taxon>
        <taxon>Bacillota</taxon>
        <taxon>Bacilli</taxon>
        <taxon>Bacillales</taxon>
        <taxon>Staphylococcaceae</taxon>
        <taxon>Mammaliicoccus</taxon>
    </lineage>
</organism>
<evidence type="ECO:0000313" key="5">
    <source>
        <dbReference type="EMBL" id="MBU6113259.1"/>
    </source>
</evidence>
<reference evidence="6" key="2">
    <citation type="journal article" date="2023" name="Antibiotics">
        <title>Prevalence and Molecular Characterization of Methicillin-Resistant Staphylococci (MRS) and Mammaliicocci (MRM) in Dromedary Camels from Algeria: First Detection of SCCmec-mecC Hybrid in Methicillin-Resistant Mammaliicoccus lentus.</title>
        <authorList>
            <person name="Belhout C."/>
            <person name="Boyen F."/>
            <person name="Vereecke N."/>
            <person name="Theuns S."/>
            <person name="Taibi N."/>
            <person name="Stegger M."/>
            <person name="de la Fe-Rodriguez P.Y."/>
            <person name="Bouayad L."/>
            <person name="Elgroud R."/>
            <person name="Butaye P."/>
        </authorList>
    </citation>
    <scope>NUCLEOTIDE SEQUENCE</scope>
    <source>
        <strain evidence="6">7048</strain>
    </source>
</reference>
<dbReference type="GeneID" id="99676555"/>
<comment type="similarity">
    <text evidence="1">Belongs to the GSP E family.</text>
</comment>
<dbReference type="InterPro" id="IPR047667">
    <property type="entry name" value="ATPase_ComGA"/>
</dbReference>
<keyword evidence="7" id="KW-1185">Reference proteome</keyword>
<accession>A0AAP1RT50</accession>
<reference evidence="5 7" key="1">
    <citation type="submission" date="2021-06" db="EMBL/GenBank/DDBJ databases">
        <title>Staphylococcus lentus K169 genome sequencing.</title>
        <authorList>
            <person name="Sundareshan S."/>
            <person name="Akhila D.S."/>
            <person name="Prachi D."/>
            <person name="Sivakumar R."/>
            <person name="Rajendhran J."/>
            <person name="Isloor S."/>
            <person name="Hegde N.R."/>
        </authorList>
    </citation>
    <scope>NUCLEOTIDE SEQUENCE [LARGE SCALE GENOMIC DNA]</scope>
    <source>
        <strain evidence="5 7">K169</strain>
    </source>
</reference>
<evidence type="ECO:0000256" key="3">
    <source>
        <dbReference type="ARBA" id="ARBA00022840"/>
    </source>
</evidence>
<proteinExistence type="inferred from homology"/>
<dbReference type="EMBL" id="JAHLZN010000005">
    <property type="protein sequence ID" value="MBU6113259.1"/>
    <property type="molecule type" value="Genomic_DNA"/>
</dbReference>
<feature type="domain" description="Bacterial type II secretion system protein E" evidence="4">
    <location>
        <begin position="201"/>
        <end position="215"/>
    </location>
</feature>
<evidence type="ECO:0000313" key="6">
    <source>
        <dbReference type="EMBL" id="WHI58674.1"/>
    </source>
</evidence>
<dbReference type="CDD" id="cd01129">
    <property type="entry name" value="PulE-GspE-like"/>
    <property type="match status" value="1"/>
</dbReference>
<sequence length="298" mass="34436">METLFKTIIKDAIILKATDIHFIPVKEDRVKVQLRISGENTIYDCDINNALYNRLLIYMKFIAHLDVSERNKAQSGQYIFDDIYKYYLRISTLPLSLGIESCSIRLTPKYFEEYIDHNIDDNYKIIKEEMFNSEGLFLFTGPTGSGKSTIMYQFLYDLQQIKDKHIITIEDPVEQVLDGVVQVSVNEKANINYHNSFKAILRCDPDVVMIGEIRDEETAKQVIQASLSGHLILSTMHAKDNLGAIYRLLELGISKEQIKQGIACIANQRLLNDQLGNRYRQMTYIFSHEINLYLENKS</sequence>
<evidence type="ECO:0000313" key="8">
    <source>
        <dbReference type="Proteomes" id="UP001223261"/>
    </source>
</evidence>
<dbReference type="NCBIfam" id="NF041000">
    <property type="entry name" value="ATPase_ComGA"/>
    <property type="match status" value="1"/>
</dbReference>